<evidence type="ECO:0000259" key="5">
    <source>
        <dbReference type="Pfam" id="PF03446"/>
    </source>
</evidence>
<dbReference type="PANTHER" id="PTHR43060:SF3">
    <property type="entry name" value="2-HYDROXY-3-OXOPROPIONATE REDUCTASE"/>
    <property type="match status" value="1"/>
</dbReference>
<evidence type="ECO:0000256" key="1">
    <source>
        <dbReference type="ARBA" id="ARBA00009080"/>
    </source>
</evidence>
<comment type="caution">
    <text evidence="7">The sequence shown here is derived from an EMBL/GenBank/DDBJ whole genome shotgun (WGS) entry which is preliminary data.</text>
</comment>
<dbReference type="InterPro" id="IPR006398">
    <property type="entry name" value="Tartro_sem_red"/>
</dbReference>
<dbReference type="InterPro" id="IPR036291">
    <property type="entry name" value="NAD(P)-bd_dom_sf"/>
</dbReference>
<evidence type="ECO:0000313" key="7">
    <source>
        <dbReference type="EMBL" id="KGF05016.1"/>
    </source>
</evidence>
<evidence type="ECO:0000256" key="2">
    <source>
        <dbReference type="ARBA" id="ARBA00023002"/>
    </source>
</evidence>
<dbReference type="SUPFAM" id="SSF48179">
    <property type="entry name" value="6-phosphogluconate dehydrogenase C-terminal domain-like"/>
    <property type="match status" value="1"/>
</dbReference>
<evidence type="ECO:0000256" key="4">
    <source>
        <dbReference type="PIRSR" id="PIRSR000103-1"/>
    </source>
</evidence>
<protein>
    <submittedName>
        <fullName evidence="7">Tartronate semialdehyde reductase</fullName>
        <ecNumber evidence="7">1.1.1.60</ecNumber>
    </submittedName>
</protein>
<dbReference type="InterPro" id="IPR008927">
    <property type="entry name" value="6-PGluconate_DH-like_C_sf"/>
</dbReference>
<dbReference type="Proteomes" id="UP000029579">
    <property type="component" value="Unassembled WGS sequence"/>
</dbReference>
<dbReference type="GO" id="GO:0008679">
    <property type="term" value="F:2-hydroxy-3-oxopropionate reductase activity"/>
    <property type="evidence" value="ECO:0007669"/>
    <property type="project" value="UniProtKB-EC"/>
</dbReference>
<dbReference type="EC" id="1.1.1.60" evidence="7"/>
<evidence type="ECO:0000256" key="3">
    <source>
        <dbReference type="ARBA" id="ARBA00023027"/>
    </source>
</evidence>
<dbReference type="GO" id="GO:0016054">
    <property type="term" value="P:organic acid catabolic process"/>
    <property type="evidence" value="ECO:0007669"/>
    <property type="project" value="UniProtKB-ARBA"/>
</dbReference>
<dbReference type="NCBIfam" id="NF008592">
    <property type="entry name" value="PRK11559.1"/>
    <property type="match status" value="1"/>
</dbReference>
<dbReference type="SUPFAM" id="SSF51735">
    <property type="entry name" value="NAD(P)-binding Rossmann-fold domains"/>
    <property type="match status" value="1"/>
</dbReference>
<reference evidence="7 8" key="1">
    <citation type="submission" date="2014-07" db="EMBL/GenBank/DDBJ databases">
        <authorList>
            <person name="McCorrison J."/>
            <person name="Sanka R."/>
            <person name="Torralba M."/>
            <person name="Gillis M."/>
            <person name="Haft D.H."/>
            <person name="Methe B."/>
            <person name="Sutton G."/>
            <person name="Nelson K.E."/>
        </authorList>
    </citation>
    <scope>NUCLEOTIDE SEQUENCE [LARGE SCALE GENOMIC DNA]</scope>
    <source>
        <strain evidence="7 8">S7-1-13</strain>
    </source>
</reference>
<organism evidence="7 8">
    <name type="scientific">Anaerococcus lactolyticus S7-1-13</name>
    <dbReference type="NCBI Taxonomy" id="1284686"/>
    <lineage>
        <taxon>Bacteria</taxon>
        <taxon>Bacillati</taxon>
        <taxon>Bacillota</taxon>
        <taxon>Tissierellia</taxon>
        <taxon>Tissierellales</taxon>
        <taxon>Peptoniphilaceae</taxon>
        <taxon>Anaerococcus</taxon>
    </lineage>
</organism>
<dbReference type="AlphaFoldDB" id="A0A095X5P8"/>
<keyword evidence="3" id="KW-0520">NAD</keyword>
<dbReference type="NCBIfam" id="TIGR01505">
    <property type="entry name" value="tartro_sem_red"/>
    <property type="match status" value="1"/>
</dbReference>
<comment type="similarity">
    <text evidence="1">Belongs to the HIBADH-related family.</text>
</comment>
<dbReference type="InterPro" id="IPR002204">
    <property type="entry name" value="3-OH-isobutyrate_DH-rel_CS"/>
</dbReference>
<evidence type="ECO:0000259" key="6">
    <source>
        <dbReference type="Pfam" id="PF14833"/>
    </source>
</evidence>
<proteinExistence type="inferred from homology"/>
<dbReference type="InterPro" id="IPR013328">
    <property type="entry name" value="6PGD_dom2"/>
</dbReference>
<feature type="domain" description="3-hydroxyisobutyrate dehydrogenase-like NAD-binding" evidence="6">
    <location>
        <begin position="164"/>
        <end position="284"/>
    </location>
</feature>
<dbReference type="PROSITE" id="PS00895">
    <property type="entry name" value="3_HYDROXYISOBUT_DH"/>
    <property type="match status" value="1"/>
</dbReference>
<dbReference type="Gene3D" id="1.10.1040.10">
    <property type="entry name" value="N-(1-d-carboxylethyl)-l-norvaline Dehydrogenase, domain 2"/>
    <property type="match status" value="1"/>
</dbReference>
<dbReference type="PIRSF" id="PIRSF000103">
    <property type="entry name" value="HIBADH"/>
    <property type="match status" value="1"/>
</dbReference>
<feature type="active site" evidence="4">
    <location>
        <position position="170"/>
    </location>
</feature>
<dbReference type="EMBL" id="JRMW01000021">
    <property type="protein sequence ID" value="KGF05016.1"/>
    <property type="molecule type" value="Genomic_DNA"/>
</dbReference>
<dbReference type="GO" id="GO:0050661">
    <property type="term" value="F:NADP binding"/>
    <property type="evidence" value="ECO:0007669"/>
    <property type="project" value="InterPro"/>
</dbReference>
<accession>A0A095X5P8</accession>
<dbReference type="OrthoDB" id="9786703at2"/>
<dbReference type="GO" id="GO:0051287">
    <property type="term" value="F:NAD binding"/>
    <property type="evidence" value="ECO:0007669"/>
    <property type="project" value="InterPro"/>
</dbReference>
<dbReference type="InterPro" id="IPR029154">
    <property type="entry name" value="HIBADH-like_NADP-bd"/>
</dbReference>
<dbReference type="Pfam" id="PF03446">
    <property type="entry name" value="NAD_binding_2"/>
    <property type="match status" value="1"/>
</dbReference>
<dbReference type="Pfam" id="PF14833">
    <property type="entry name" value="NAD_binding_11"/>
    <property type="match status" value="1"/>
</dbReference>
<feature type="domain" description="6-phosphogluconate dehydrogenase NADP-binding" evidence="5">
    <location>
        <begin position="2"/>
        <end position="159"/>
    </location>
</feature>
<name>A0A095X5P8_9FIRM</name>
<dbReference type="InterPro" id="IPR015815">
    <property type="entry name" value="HIBADH-related"/>
</dbReference>
<dbReference type="GO" id="GO:0046487">
    <property type="term" value="P:glyoxylate metabolic process"/>
    <property type="evidence" value="ECO:0007669"/>
    <property type="project" value="InterPro"/>
</dbReference>
<sequence length="296" mass="31674">MKIGFVGLGVMGKPMAKNLIKAGYELNVNTLEEEVVKEFEELGAKGYASKKDLAQDSDVIILMLPNSPNCDQAIFGEDSLVDGLSEGKIIVDMSSINPVESKRFAKALEEKGVRFIDAPVSGGEPKAIDGTLAVMVGGDEKTFEEVKPIIEKMASSIVRTGDVGAGNTTKLANQIVVALNIAAVSEAFTLAKKAGVDPEAVYHAIRGGLAGSTVMDAKGPMMLERNFKPGFRIDLHIKDLQNALDTSHSVQASLPLTAGVMEILQALRIDGNEKDDHSAIVKYYEKINNVEVGENK</sequence>
<dbReference type="eggNOG" id="COG2084">
    <property type="taxonomic scope" value="Bacteria"/>
</dbReference>
<dbReference type="Gene3D" id="3.40.50.720">
    <property type="entry name" value="NAD(P)-binding Rossmann-like Domain"/>
    <property type="match status" value="1"/>
</dbReference>
<evidence type="ECO:0000313" key="8">
    <source>
        <dbReference type="Proteomes" id="UP000029579"/>
    </source>
</evidence>
<dbReference type="InterPro" id="IPR006115">
    <property type="entry name" value="6PGDH_NADP-bd"/>
</dbReference>
<keyword evidence="2 7" id="KW-0560">Oxidoreductase</keyword>
<gene>
    <name evidence="7" type="primary">garR</name>
    <name evidence="7" type="ORF">HMPREF1630_01765</name>
</gene>
<dbReference type="PANTHER" id="PTHR43060">
    <property type="entry name" value="3-HYDROXYISOBUTYRATE DEHYDROGENASE-LIKE 1, MITOCHONDRIAL-RELATED"/>
    <property type="match status" value="1"/>
</dbReference>